<dbReference type="EMBL" id="CVQI01015669">
    <property type="protein sequence ID" value="CRK24141.1"/>
    <property type="molecule type" value="Genomic_DNA"/>
</dbReference>
<dbReference type="GO" id="GO:0001401">
    <property type="term" value="C:SAM complex"/>
    <property type="evidence" value="ECO:0007669"/>
    <property type="project" value="InterPro"/>
</dbReference>
<dbReference type="Proteomes" id="UP000045706">
    <property type="component" value="Unassembled WGS sequence"/>
</dbReference>
<evidence type="ECO:0000256" key="1">
    <source>
        <dbReference type="ARBA" id="ARBA00004294"/>
    </source>
</evidence>
<name>A0A0G4LQ74_VERLO</name>
<keyword evidence="2" id="KW-0813">Transport</keyword>
<reference evidence="11" key="1">
    <citation type="submission" date="2015-05" db="EMBL/GenBank/DDBJ databases">
        <authorList>
            <person name="Fogelqvist Johan"/>
        </authorList>
    </citation>
    <scope>NUCLEOTIDE SEQUENCE [LARGE SCALE GENOMIC DNA]</scope>
</reference>
<sequence length="658" mass="69217">MTMADQTAPPADLKARLKASYDAIAPKYNEWTVPHSATRVHYLNQLLDRLPSPESDGDAAAAAVSVLEIGCGHGLPVTQTLLARPNTTVTANDLSSAQMALARRNLASADVARLTLVEGDMLALDLAPASLDAVVGMYSVIHLPRAEQVQMLGQIAAWLKPGGWLLVNFGTIATDGLQTDDWLGEGAGWMYWSGWGREGSLEKVREAGDVILPTSGYAAIAAQLAQTPYSLDASLKPAQAADVAAYSSYLTTRLAPLLDISLHALPRNWAQTTRPAYSTILPFPLTWTLPTALHAAALDRSAPYLAGLTLPDEDSDDKETTSALDAALKHIPAPRKKSPLEDLAPTEAATIRLHALALDALAPLNALRAEGEESPGTRLRLSPSSSSSADPDAAPTSLDCLALGYLSLIRRAPVPHDFLRKALEANFPTLARMTADLAETCLTAPGPLPWAPDSATPTLAQTLSRFAADVLRVTPVAGPYFVGEARRRAEDPESGAAVVAARALGLLAVGSAVAYGAWTYRGMAPFGLKKQAATPTVARTLSRFAADVLRVTPVAGPYFVSEARRRAEDPESGAAMVAARALGLLAVGSAVAYGAWTYRGMAPFGLKKQAWARPVGGRLGHFGALGAMLDFSLGGAPDAWSQGEGASHAIVEAEVDVE</sequence>
<dbReference type="InterPro" id="IPR029063">
    <property type="entry name" value="SAM-dependent_MTases_sf"/>
</dbReference>
<evidence type="ECO:0000256" key="7">
    <source>
        <dbReference type="SAM" id="MobiDB-lite"/>
    </source>
</evidence>
<evidence type="ECO:0000256" key="4">
    <source>
        <dbReference type="ARBA" id="ARBA00022927"/>
    </source>
</evidence>
<keyword evidence="4" id="KW-0653">Protein transport</keyword>
<keyword evidence="5" id="KW-0496">Mitochondrion</keyword>
<evidence type="ECO:0000256" key="6">
    <source>
        <dbReference type="ARBA" id="ARBA00023136"/>
    </source>
</evidence>
<organism evidence="10 11">
    <name type="scientific">Verticillium longisporum</name>
    <name type="common">Verticillium dahliae var. longisporum</name>
    <dbReference type="NCBI Taxonomy" id="100787"/>
    <lineage>
        <taxon>Eukaryota</taxon>
        <taxon>Fungi</taxon>
        <taxon>Dikarya</taxon>
        <taxon>Ascomycota</taxon>
        <taxon>Pezizomycotina</taxon>
        <taxon>Sordariomycetes</taxon>
        <taxon>Hypocreomycetidae</taxon>
        <taxon>Glomerellales</taxon>
        <taxon>Plectosphaerellaceae</taxon>
        <taxon>Verticillium</taxon>
    </lineage>
</organism>
<dbReference type="InterPro" id="IPR050931">
    <property type="entry name" value="Mito_Protein_Transport_Metaxin"/>
</dbReference>
<dbReference type="Pfam" id="PF10568">
    <property type="entry name" value="Tom37"/>
    <property type="match status" value="1"/>
</dbReference>
<dbReference type="PANTHER" id="PTHR12289:SF41">
    <property type="entry name" value="FAILED AXON CONNECTIONS-RELATED"/>
    <property type="match status" value="1"/>
</dbReference>
<evidence type="ECO:0000259" key="9">
    <source>
        <dbReference type="Pfam" id="PF13649"/>
    </source>
</evidence>
<dbReference type="InterPro" id="IPR041698">
    <property type="entry name" value="Methyltransf_25"/>
</dbReference>
<dbReference type="GO" id="GO:0015031">
    <property type="term" value="P:protein transport"/>
    <property type="evidence" value="ECO:0007669"/>
    <property type="project" value="UniProtKB-KW"/>
</dbReference>
<gene>
    <name evidence="10" type="ORF">BN1723_013175</name>
</gene>
<dbReference type="PANTHER" id="PTHR12289">
    <property type="entry name" value="METAXIN RELATED"/>
    <property type="match status" value="1"/>
</dbReference>
<proteinExistence type="predicted"/>
<dbReference type="CDD" id="cd02440">
    <property type="entry name" value="AdoMet_MTases"/>
    <property type="match status" value="1"/>
</dbReference>
<feature type="region of interest" description="Disordered" evidence="7">
    <location>
        <begin position="370"/>
        <end position="394"/>
    </location>
</feature>
<evidence type="ECO:0000313" key="10">
    <source>
        <dbReference type="EMBL" id="CRK24141.1"/>
    </source>
</evidence>
<protein>
    <recommendedName>
        <fullName evidence="12">Methyltransferase domain-containing protein</fullName>
    </recommendedName>
</protein>
<evidence type="ECO:0000256" key="3">
    <source>
        <dbReference type="ARBA" id="ARBA00022787"/>
    </source>
</evidence>
<evidence type="ECO:0000313" key="11">
    <source>
        <dbReference type="Proteomes" id="UP000045706"/>
    </source>
</evidence>
<evidence type="ECO:0008006" key="12">
    <source>
        <dbReference type="Google" id="ProtNLM"/>
    </source>
</evidence>
<evidence type="ECO:0000256" key="5">
    <source>
        <dbReference type="ARBA" id="ARBA00023128"/>
    </source>
</evidence>
<dbReference type="InterPro" id="IPR019564">
    <property type="entry name" value="Sam37/metaxin_N"/>
</dbReference>
<evidence type="ECO:0000259" key="8">
    <source>
        <dbReference type="Pfam" id="PF10568"/>
    </source>
</evidence>
<keyword evidence="3" id="KW-1000">Mitochondrion outer membrane</keyword>
<evidence type="ECO:0000256" key="2">
    <source>
        <dbReference type="ARBA" id="ARBA00022448"/>
    </source>
</evidence>
<dbReference type="Pfam" id="PF13649">
    <property type="entry name" value="Methyltransf_25"/>
    <property type="match status" value="1"/>
</dbReference>
<feature type="domain" description="Mitochondrial outer membrane transport complex Sam37/metaxin N-terminal" evidence="8">
    <location>
        <begin position="215"/>
        <end position="293"/>
    </location>
</feature>
<feature type="compositionally biased region" description="Low complexity" evidence="7">
    <location>
        <begin position="377"/>
        <end position="394"/>
    </location>
</feature>
<dbReference type="AlphaFoldDB" id="A0A0G4LQ74"/>
<comment type="subcellular location">
    <subcellularLocation>
        <location evidence="1">Mitochondrion outer membrane</location>
    </subcellularLocation>
</comment>
<dbReference type="Gene3D" id="3.40.50.150">
    <property type="entry name" value="Vaccinia Virus protein VP39"/>
    <property type="match status" value="1"/>
</dbReference>
<accession>A0A0G4LQ74</accession>
<keyword evidence="6" id="KW-0472">Membrane</keyword>
<dbReference type="SUPFAM" id="SSF53335">
    <property type="entry name" value="S-adenosyl-L-methionine-dependent methyltransferases"/>
    <property type="match status" value="1"/>
</dbReference>
<feature type="domain" description="Methyltransferase" evidence="9">
    <location>
        <begin position="66"/>
        <end position="163"/>
    </location>
</feature>
<dbReference type="GO" id="GO:0007005">
    <property type="term" value="P:mitochondrion organization"/>
    <property type="evidence" value="ECO:0007669"/>
    <property type="project" value="TreeGrafter"/>
</dbReference>